<dbReference type="Proteomes" id="UP000233248">
    <property type="component" value="Unassembled WGS sequence"/>
</dbReference>
<dbReference type="GO" id="GO:0006793">
    <property type="term" value="P:phosphorus metabolic process"/>
    <property type="evidence" value="ECO:0007669"/>
    <property type="project" value="UniProtKB-ARBA"/>
</dbReference>
<dbReference type="PROSITE" id="PS50035">
    <property type="entry name" value="PLD"/>
    <property type="match status" value="1"/>
</dbReference>
<accession>A0A2N1J2P5</accession>
<dbReference type="SUPFAM" id="SSF56024">
    <property type="entry name" value="Phospholipase D/nuclease"/>
    <property type="match status" value="1"/>
</dbReference>
<dbReference type="Gene3D" id="3.30.870.10">
    <property type="entry name" value="Endonuclease Chain A"/>
    <property type="match status" value="1"/>
</dbReference>
<evidence type="ECO:0000313" key="9">
    <source>
        <dbReference type="Proteomes" id="UP000233248"/>
    </source>
</evidence>
<evidence type="ECO:0000256" key="2">
    <source>
        <dbReference type="ARBA" id="ARBA00008664"/>
    </source>
</evidence>
<evidence type="ECO:0000313" key="8">
    <source>
        <dbReference type="EMBL" id="PKI80836.1"/>
    </source>
</evidence>
<dbReference type="PANTHER" id="PTHR43856:SF1">
    <property type="entry name" value="MITOCHONDRIAL CARDIOLIPIN HYDROLASE"/>
    <property type="match status" value="1"/>
</dbReference>
<keyword evidence="8" id="KW-0540">Nuclease</keyword>
<dbReference type="GO" id="GO:0004630">
    <property type="term" value="F:phospholipase D activity"/>
    <property type="evidence" value="ECO:0007669"/>
    <property type="project" value="UniProtKB-EC"/>
</dbReference>
<sequence length="161" mass="19320">MKKIVFCLMLFLTTIYAHDELYYLPKESDNAIKRVEELINNSKNSIDLAMYNFTYKRFAKLLKKSAQRGVRVTVVLDKKKVLKEKKTQYDYLIKNGIDVILLDTKLHMKMAIFDKKEVVFGSANWKKESFKNDYEILYISRDKEVLERFNYIFKELLEEYK</sequence>
<dbReference type="InterPro" id="IPR025202">
    <property type="entry name" value="PLD-like_dom"/>
</dbReference>
<keyword evidence="9" id="KW-1185">Reference proteome</keyword>
<comment type="catalytic activity">
    <reaction evidence="1">
        <text>a 1,2-diacyl-sn-glycero-3-phosphocholine + H2O = a 1,2-diacyl-sn-glycero-3-phosphate + choline + H(+)</text>
        <dbReference type="Rhea" id="RHEA:14445"/>
        <dbReference type="ChEBI" id="CHEBI:15354"/>
        <dbReference type="ChEBI" id="CHEBI:15377"/>
        <dbReference type="ChEBI" id="CHEBI:15378"/>
        <dbReference type="ChEBI" id="CHEBI:57643"/>
        <dbReference type="ChEBI" id="CHEBI:58608"/>
        <dbReference type="EC" id="3.1.4.4"/>
    </reaction>
</comment>
<evidence type="ECO:0000259" key="7">
    <source>
        <dbReference type="PROSITE" id="PS50035"/>
    </source>
</evidence>
<dbReference type="EMBL" id="NXIF01000027">
    <property type="protein sequence ID" value="PKI80836.1"/>
    <property type="molecule type" value="Genomic_DNA"/>
</dbReference>
<keyword evidence="5" id="KW-0442">Lipid degradation</keyword>
<dbReference type="InterPro" id="IPR001736">
    <property type="entry name" value="PLipase_D/transphosphatidylase"/>
</dbReference>
<dbReference type="KEGG" id="ahs:AHALO_1469"/>
<gene>
    <name evidence="8" type="ORF">CP960_07480</name>
</gene>
<dbReference type="PANTHER" id="PTHR43856">
    <property type="entry name" value="CARDIOLIPIN HYDROLASE"/>
    <property type="match status" value="1"/>
</dbReference>
<dbReference type="GO" id="GO:0016042">
    <property type="term" value="P:lipid catabolic process"/>
    <property type="evidence" value="ECO:0007669"/>
    <property type="project" value="UniProtKB-KW"/>
</dbReference>
<evidence type="ECO:0000256" key="5">
    <source>
        <dbReference type="ARBA" id="ARBA00022963"/>
    </source>
</evidence>
<dbReference type="OrthoDB" id="9765044at2"/>
<dbReference type="CDD" id="cd09116">
    <property type="entry name" value="PLDc_Nuc_like"/>
    <property type="match status" value="1"/>
</dbReference>
<evidence type="ECO:0000256" key="1">
    <source>
        <dbReference type="ARBA" id="ARBA00000798"/>
    </source>
</evidence>
<dbReference type="RefSeq" id="WP_101184795.1">
    <property type="nucleotide sequence ID" value="NZ_CP031218.1"/>
</dbReference>
<dbReference type="GO" id="GO:0016891">
    <property type="term" value="F:RNA endonuclease activity producing 5'-phosphomonoesters, hydrolytic mechanism"/>
    <property type="evidence" value="ECO:0007669"/>
    <property type="project" value="TreeGrafter"/>
</dbReference>
<comment type="similarity">
    <text evidence="2">Belongs to the phospholipase D family.</text>
</comment>
<feature type="domain" description="PLD phosphodiesterase" evidence="7">
    <location>
        <begin position="102"/>
        <end position="129"/>
    </location>
</feature>
<keyword evidence="4" id="KW-0378">Hydrolase</keyword>
<organism evidence="8 9">
    <name type="scientific">Malaciobacter halophilus</name>
    <dbReference type="NCBI Taxonomy" id="197482"/>
    <lineage>
        <taxon>Bacteria</taxon>
        <taxon>Pseudomonadati</taxon>
        <taxon>Campylobacterota</taxon>
        <taxon>Epsilonproteobacteria</taxon>
        <taxon>Campylobacterales</taxon>
        <taxon>Arcobacteraceae</taxon>
        <taxon>Malaciobacter</taxon>
    </lineage>
</organism>
<dbReference type="AlphaFoldDB" id="A0A2N1J2P5"/>
<keyword evidence="8" id="KW-0255">Endonuclease</keyword>
<dbReference type="InterPro" id="IPR051406">
    <property type="entry name" value="PLD_domain"/>
</dbReference>
<evidence type="ECO:0000256" key="6">
    <source>
        <dbReference type="ARBA" id="ARBA00023098"/>
    </source>
</evidence>
<name>A0A2N1J2P5_9BACT</name>
<evidence type="ECO:0000256" key="4">
    <source>
        <dbReference type="ARBA" id="ARBA00022801"/>
    </source>
</evidence>
<comment type="caution">
    <text evidence="8">The sequence shown here is derived from an EMBL/GenBank/DDBJ whole genome shotgun (WGS) entry which is preliminary data.</text>
</comment>
<evidence type="ECO:0000256" key="3">
    <source>
        <dbReference type="ARBA" id="ARBA00012027"/>
    </source>
</evidence>
<proteinExistence type="inferred from homology"/>
<reference evidence="8 9" key="1">
    <citation type="submission" date="2017-09" db="EMBL/GenBank/DDBJ databases">
        <title>Genomics of the genus Arcobacter.</title>
        <authorList>
            <person name="Perez-Cataluna A."/>
            <person name="Figueras M.J."/>
            <person name="Salas-Masso N."/>
        </authorList>
    </citation>
    <scope>NUCLEOTIDE SEQUENCE [LARGE SCALE GENOMIC DNA]</scope>
    <source>
        <strain evidence="8 9">DSM 18005</strain>
    </source>
</reference>
<keyword evidence="6" id="KW-0443">Lipid metabolism</keyword>
<dbReference type="EC" id="3.1.4.4" evidence="3"/>
<dbReference type="Pfam" id="PF13091">
    <property type="entry name" value="PLDc_2"/>
    <property type="match status" value="1"/>
</dbReference>
<protein>
    <recommendedName>
        <fullName evidence="3">phospholipase D</fullName>
        <ecNumber evidence="3">3.1.4.4</ecNumber>
    </recommendedName>
</protein>